<dbReference type="KEGG" id="tmb:Thimo_2578"/>
<protein>
    <submittedName>
        <fullName evidence="1">Uncharacterized protein</fullName>
    </submittedName>
</protein>
<reference evidence="1 2" key="1">
    <citation type="submission" date="2011-09" db="EMBL/GenBank/DDBJ databases">
        <title>Complete sequence of chromosome of Thioflavicoccus mobilis 8321.</title>
        <authorList>
            <consortium name="US DOE Joint Genome Institute"/>
            <person name="Lucas S."/>
            <person name="Han J."/>
            <person name="Lapidus A."/>
            <person name="Cheng J.-F."/>
            <person name="Goodwin L."/>
            <person name="Pitluck S."/>
            <person name="Peters L."/>
            <person name="Ovchinnikova G."/>
            <person name="Lu M."/>
            <person name="Detter J.C."/>
            <person name="Han C."/>
            <person name="Tapia R."/>
            <person name="Land M."/>
            <person name="Hauser L."/>
            <person name="Kyrpides N."/>
            <person name="Ivanova N."/>
            <person name="Pagani I."/>
            <person name="Vogl K."/>
            <person name="Liu Z."/>
            <person name="Imhoff J."/>
            <person name="Thiel V."/>
            <person name="Frigaard N.-U."/>
            <person name="Bryant D."/>
            <person name="Woyke T."/>
        </authorList>
    </citation>
    <scope>NUCLEOTIDE SEQUENCE [LARGE SCALE GENOMIC DNA]</scope>
    <source>
        <strain evidence="1 2">8321</strain>
    </source>
</reference>
<dbReference type="STRING" id="765912.Thimo_2578"/>
<proteinExistence type="predicted"/>
<dbReference type="RefSeq" id="WP_015281435.1">
    <property type="nucleotide sequence ID" value="NC_019940.1"/>
</dbReference>
<accession>L0GZR1</accession>
<gene>
    <name evidence="1" type="ORF">Thimo_2578</name>
</gene>
<evidence type="ECO:0000313" key="1">
    <source>
        <dbReference type="EMBL" id="AGA91302.1"/>
    </source>
</evidence>
<dbReference type="eggNOG" id="ENOG503339X">
    <property type="taxonomic scope" value="Bacteria"/>
</dbReference>
<sequence length="71" mass="8243">MHAFAICTDNSDYPASLERKKLYEVIPDPEAEKHHQIRVIDESGEDYFFPRDIFLRIPLPEEVADRVANIA</sequence>
<organism evidence="1 2">
    <name type="scientific">Thioflavicoccus mobilis 8321</name>
    <dbReference type="NCBI Taxonomy" id="765912"/>
    <lineage>
        <taxon>Bacteria</taxon>
        <taxon>Pseudomonadati</taxon>
        <taxon>Pseudomonadota</taxon>
        <taxon>Gammaproteobacteria</taxon>
        <taxon>Chromatiales</taxon>
        <taxon>Chromatiaceae</taxon>
        <taxon>Thioflavicoccus</taxon>
    </lineage>
</organism>
<dbReference type="Proteomes" id="UP000010816">
    <property type="component" value="Chromosome"/>
</dbReference>
<dbReference type="PATRIC" id="fig|765912.4.peg.2529"/>
<dbReference type="HOGENOM" id="CLU_180601_0_0_6"/>
<keyword evidence="2" id="KW-1185">Reference proteome</keyword>
<dbReference type="EMBL" id="CP003051">
    <property type="protein sequence ID" value="AGA91302.1"/>
    <property type="molecule type" value="Genomic_DNA"/>
</dbReference>
<name>L0GZR1_9GAMM</name>
<dbReference type="OrthoDB" id="5569763at2"/>
<dbReference type="AlphaFoldDB" id="L0GZR1"/>
<evidence type="ECO:0000313" key="2">
    <source>
        <dbReference type="Proteomes" id="UP000010816"/>
    </source>
</evidence>